<dbReference type="RefSeq" id="WP_112378290.1">
    <property type="nucleotide sequence ID" value="NZ_CP030104.1"/>
</dbReference>
<protein>
    <recommendedName>
        <fullName evidence="1">DUF6265 domain-containing protein</fullName>
    </recommendedName>
</protein>
<gene>
    <name evidence="2" type="ORF">HME9304_01855</name>
</gene>
<proteinExistence type="predicted"/>
<dbReference type="KEGG" id="spon:HME9304_01855"/>
<evidence type="ECO:0000313" key="2">
    <source>
        <dbReference type="EMBL" id="AWX44850.1"/>
    </source>
</evidence>
<accession>A0A2Z4LT38</accession>
<dbReference type="InterPro" id="IPR046232">
    <property type="entry name" value="DUF6265"/>
</dbReference>
<evidence type="ECO:0000313" key="3">
    <source>
        <dbReference type="Proteomes" id="UP000248536"/>
    </source>
</evidence>
<feature type="domain" description="DUF6265" evidence="1">
    <location>
        <begin position="38"/>
        <end position="143"/>
    </location>
</feature>
<name>A0A2Z4LT38_9FLAO</name>
<sequence>MRQFFMLCFFVTISSKGQNTLSFKKGDISPKASLTEVAWMEGHWKGEAFGGIAEDLWSPPSGGSMMFVFRHILEGKVNFYEIGHFREIDGTLVFELKHFNADLKGWEEKNVVQTFKLIKVDGNRVYFDGFTFEKVTPNEVNIYAIIGGKEQNPKEILFNYKKVLR</sequence>
<reference evidence="2 3" key="1">
    <citation type="submission" date="2018-06" db="EMBL/GenBank/DDBJ databases">
        <title>Spongiibacterium sp. HME9304 Genome sequencing and assembly.</title>
        <authorList>
            <person name="Kang H."/>
            <person name="Kim H."/>
            <person name="Joh K."/>
        </authorList>
    </citation>
    <scope>NUCLEOTIDE SEQUENCE [LARGE SCALE GENOMIC DNA]</scope>
    <source>
        <strain evidence="2 3">HME9304</strain>
    </source>
</reference>
<dbReference type="Proteomes" id="UP000248536">
    <property type="component" value="Chromosome"/>
</dbReference>
<organism evidence="2 3">
    <name type="scientific">Flagellimonas maritima</name>
    <dbReference type="NCBI Taxonomy" id="1383885"/>
    <lineage>
        <taxon>Bacteria</taxon>
        <taxon>Pseudomonadati</taxon>
        <taxon>Bacteroidota</taxon>
        <taxon>Flavobacteriia</taxon>
        <taxon>Flavobacteriales</taxon>
        <taxon>Flavobacteriaceae</taxon>
        <taxon>Flagellimonas</taxon>
    </lineage>
</organism>
<dbReference type="EMBL" id="CP030104">
    <property type="protein sequence ID" value="AWX44850.1"/>
    <property type="molecule type" value="Genomic_DNA"/>
</dbReference>
<evidence type="ECO:0000259" key="1">
    <source>
        <dbReference type="Pfam" id="PF19780"/>
    </source>
</evidence>
<dbReference type="AlphaFoldDB" id="A0A2Z4LT38"/>
<dbReference type="OrthoDB" id="7567258at2"/>
<keyword evidence="3" id="KW-1185">Reference proteome</keyword>
<dbReference type="Pfam" id="PF19780">
    <property type="entry name" value="DUF6265"/>
    <property type="match status" value="1"/>
</dbReference>